<evidence type="ECO:0000313" key="1">
    <source>
        <dbReference type="EMBL" id="KIJ90770.1"/>
    </source>
</evidence>
<evidence type="ECO:0000313" key="2">
    <source>
        <dbReference type="Proteomes" id="UP000054477"/>
    </source>
</evidence>
<dbReference type="OrthoDB" id="10630569at2759"/>
<reference evidence="2" key="2">
    <citation type="submission" date="2015-01" db="EMBL/GenBank/DDBJ databases">
        <title>Evolutionary Origins and Diversification of the Mycorrhizal Mutualists.</title>
        <authorList>
            <consortium name="DOE Joint Genome Institute"/>
            <consortium name="Mycorrhizal Genomics Consortium"/>
            <person name="Kohler A."/>
            <person name="Kuo A."/>
            <person name="Nagy L.G."/>
            <person name="Floudas D."/>
            <person name="Copeland A."/>
            <person name="Barry K.W."/>
            <person name="Cichocki N."/>
            <person name="Veneault-Fourrey C."/>
            <person name="LaButti K."/>
            <person name="Lindquist E.A."/>
            <person name="Lipzen A."/>
            <person name="Lundell T."/>
            <person name="Morin E."/>
            <person name="Murat C."/>
            <person name="Riley R."/>
            <person name="Ohm R."/>
            <person name="Sun H."/>
            <person name="Tunlid A."/>
            <person name="Henrissat B."/>
            <person name="Grigoriev I.V."/>
            <person name="Hibbett D.S."/>
            <person name="Martin F."/>
        </authorList>
    </citation>
    <scope>NUCLEOTIDE SEQUENCE [LARGE SCALE GENOMIC DNA]</scope>
    <source>
        <strain evidence="2">LaAM-08-1</strain>
    </source>
</reference>
<reference evidence="1 2" key="1">
    <citation type="submission" date="2014-04" db="EMBL/GenBank/DDBJ databases">
        <authorList>
            <consortium name="DOE Joint Genome Institute"/>
            <person name="Kuo A."/>
            <person name="Kohler A."/>
            <person name="Nagy L.G."/>
            <person name="Floudas D."/>
            <person name="Copeland A."/>
            <person name="Barry K.W."/>
            <person name="Cichocki N."/>
            <person name="Veneault-Fourrey C."/>
            <person name="LaButti K."/>
            <person name="Lindquist E.A."/>
            <person name="Lipzen A."/>
            <person name="Lundell T."/>
            <person name="Morin E."/>
            <person name="Murat C."/>
            <person name="Sun H."/>
            <person name="Tunlid A."/>
            <person name="Henrissat B."/>
            <person name="Grigoriev I.V."/>
            <person name="Hibbett D.S."/>
            <person name="Martin F."/>
            <person name="Nordberg H.P."/>
            <person name="Cantor M.N."/>
            <person name="Hua S.X."/>
        </authorList>
    </citation>
    <scope>NUCLEOTIDE SEQUENCE [LARGE SCALE GENOMIC DNA]</scope>
    <source>
        <strain evidence="1 2">LaAM-08-1</strain>
    </source>
</reference>
<name>A0A0C9WM11_9AGAR</name>
<dbReference type="Proteomes" id="UP000054477">
    <property type="component" value="Unassembled WGS sequence"/>
</dbReference>
<organism evidence="1 2">
    <name type="scientific">Laccaria amethystina LaAM-08-1</name>
    <dbReference type="NCBI Taxonomy" id="1095629"/>
    <lineage>
        <taxon>Eukaryota</taxon>
        <taxon>Fungi</taxon>
        <taxon>Dikarya</taxon>
        <taxon>Basidiomycota</taxon>
        <taxon>Agaricomycotina</taxon>
        <taxon>Agaricomycetes</taxon>
        <taxon>Agaricomycetidae</taxon>
        <taxon>Agaricales</taxon>
        <taxon>Agaricineae</taxon>
        <taxon>Hydnangiaceae</taxon>
        <taxon>Laccaria</taxon>
    </lineage>
</organism>
<dbReference type="HOGENOM" id="CLU_2638450_0_0_1"/>
<gene>
    <name evidence="1" type="ORF">K443DRAFT_519140</name>
</gene>
<dbReference type="EMBL" id="KN839114">
    <property type="protein sequence ID" value="KIJ90770.1"/>
    <property type="molecule type" value="Genomic_DNA"/>
</dbReference>
<keyword evidence="2" id="KW-1185">Reference proteome</keyword>
<sequence>MSLNNLPGVMISQSERLDHRLVHPSLNIHFHSCKLFVSQRRSCCAVAQRVVFKCQYICFVESSQMAVLTWVCLMETM</sequence>
<protein>
    <submittedName>
        <fullName evidence="1">Uncharacterized protein</fullName>
    </submittedName>
</protein>
<proteinExistence type="predicted"/>
<dbReference type="AlphaFoldDB" id="A0A0C9WM11"/>
<accession>A0A0C9WM11</accession>